<keyword evidence="1" id="KW-0238">DNA-binding</keyword>
<dbReference type="InterPro" id="IPR036390">
    <property type="entry name" value="WH_DNA-bd_sf"/>
</dbReference>
<accession>A0ABX0FHT0</accession>
<dbReference type="Proteomes" id="UP000666369">
    <property type="component" value="Unassembled WGS sequence"/>
</dbReference>
<sequence length="118" mass="12968">MKTVTFEVCPPKQAMTDLARDWEADIPETSAKMIFASEVLLAQVMSEARWDILKTLRGVGGIRVDELAARLNRDVEGVEADVAALLNAGVLDGDQQQHVIFPYDQILLDLPTTGRSTV</sequence>
<dbReference type="Pfam" id="PF25212">
    <property type="entry name" value="HVO_A0114"/>
    <property type="match status" value="1"/>
</dbReference>
<reference evidence="1 2" key="1">
    <citation type="submission" date="2020-01" db="EMBL/GenBank/DDBJ databases">
        <authorList>
            <person name="Lee S.D."/>
        </authorList>
    </citation>
    <scope>NUCLEOTIDE SEQUENCE [LARGE SCALE GENOMIC DNA]</scope>
    <source>
        <strain evidence="1 2">SAP-35</strain>
    </source>
</reference>
<comment type="caution">
    <text evidence="1">The sequence shown here is derived from an EMBL/GenBank/DDBJ whole genome shotgun (WGS) entry which is preliminary data.</text>
</comment>
<gene>
    <name evidence="1" type="ORF">GW587_07540</name>
</gene>
<organism evidence="1 2">
    <name type="scientific">Duganella aceris</name>
    <dbReference type="NCBI Taxonomy" id="2703883"/>
    <lineage>
        <taxon>Bacteria</taxon>
        <taxon>Pseudomonadati</taxon>
        <taxon>Pseudomonadota</taxon>
        <taxon>Betaproteobacteria</taxon>
        <taxon>Burkholderiales</taxon>
        <taxon>Oxalobacteraceae</taxon>
        <taxon>Telluria group</taxon>
        <taxon>Duganella</taxon>
    </lineage>
</organism>
<proteinExistence type="predicted"/>
<keyword evidence="2" id="KW-1185">Reference proteome</keyword>
<evidence type="ECO:0000313" key="1">
    <source>
        <dbReference type="EMBL" id="NGZ84106.1"/>
    </source>
</evidence>
<name>A0ABX0FHT0_9BURK</name>
<dbReference type="EMBL" id="JAADJT010000003">
    <property type="protein sequence ID" value="NGZ84106.1"/>
    <property type="molecule type" value="Genomic_DNA"/>
</dbReference>
<dbReference type="SUPFAM" id="SSF46785">
    <property type="entry name" value="Winged helix' DNA-binding domain"/>
    <property type="match status" value="1"/>
</dbReference>
<dbReference type="RefSeq" id="WP_166100631.1">
    <property type="nucleotide sequence ID" value="NZ_JAADJT010000003.1"/>
</dbReference>
<dbReference type="GO" id="GO:0003677">
    <property type="term" value="F:DNA binding"/>
    <property type="evidence" value="ECO:0007669"/>
    <property type="project" value="UniProtKB-KW"/>
</dbReference>
<evidence type="ECO:0000313" key="2">
    <source>
        <dbReference type="Proteomes" id="UP000666369"/>
    </source>
</evidence>
<reference evidence="2" key="2">
    <citation type="submission" date="2023-07" db="EMBL/GenBank/DDBJ databases">
        <title>Duganella aceri sp. nov., isolated from tree sap.</title>
        <authorList>
            <person name="Kim I.S."/>
        </authorList>
    </citation>
    <scope>NUCLEOTIDE SEQUENCE [LARGE SCALE GENOMIC DNA]</scope>
    <source>
        <strain evidence="2">SAP-35</strain>
    </source>
</reference>
<protein>
    <submittedName>
        <fullName evidence="1">DNA-binding protein</fullName>
    </submittedName>
</protein>